<sequence length="136" mass="15731">MANNHMLHELSHALTGWTLCVCLLRVYKKLVYPNSYEICCILVDETGDQMEATIDRRYAAVYLESMQEKELKRLTTFIVRKIISPIRSTSNLYGIWFMDNTVVTPDETRETVLFKNLTSFDYILEDSAPTNILVGK</sequence>
<dbReference type="InterPro" id="IPR012340">
    <property type="entry name" value="NA-bd_OB-fold"/>
</dbReference>
<name>Q9M1N2_ARATH</name>
<reference evidence="2" key="3">
    <citation type="submission" date="2000-04" db="EMBL/GenBank/DDBJ databases">
        <authorList>
            <person name="EU Arabidopsis sequencing project"/>
        </authorList>
    </citation>
    <scope>NUCLEOTIDE SEQUENCE</scope>
</reference>
<dbReference type="AlphaFoldDB" id="Q9M1N2"/>
<proteinExistence type="predicted"/>
<reference key="1">
    <citation type="journal article" date="2000" name="Nature">
        <title>Sequence and analysis of chromosome 3 of the plant Arabidopsis thaliana.</title>
        <authorList>
            <consortium name="European Union Chromosome 3 Arabidopsis Sequencing Consortium"/>
            <consortium name="Institute for Genomic Research"/>
            <consortium name="Kazusa DNA Research Institute"/>
            <person name="Salanoubat M."/>
            <person name="Lemcke K."/>
            <person name="Rieger M."/>
            <person name="Ansorge W."/>
            <person name="Unseld M."/>
            <person name="Fartmann B."/>
            <person name="Valle G."/>
            <person name="Blocker H."/>
            <person name="Perez-Alonso M."/>
            <person name="Obermaier B."/>
            <person name="Delseny M."/>
            <person name="Boutry M."/>
            <person name="Grivell L.A."/>
            <person name="Mache R."/>
            <person name="Puigdomenech P."/>
            <person name="De Simone V."/>
            <person name="Choisne N."/>
            <person name="Artiguenave F."/>
            <person name="Robert C."/>
            <person name="Brottier P."/>
            <person name="Wincker P."/>
            <person name="Cattolico L."/>
            <person name="Weissenbach J."/>
            <person name="Saurin W."/>
            <person name="Quetier F."/>
            <person name="Schafer M."/>
            <person name="Muller-Auer S."/>
            <person name="Gabel C."/>
            <person name="Fuchs M."/>
            <person name="Benes V."/>
            <person name="Wurmbach E."/>
            <person name="Drzonek H."/>
            <person name="Erfle H."/>
            <person name="Jordan N."/>
            <person name="Bangert S."/>
            <person name="Wiedelmann R."/>
            <person name="Kranz H."/>
            <person name="Voss H."/>
            <person name="Holland R."/>
            <person name="Brandt P."/>
            <person name="Nyakatura G."/>
            <person name="Vezzi A."/>
            <person name="D'Angelo M."/>
            <person name="Pallavicini A."/>
            <person name="Toppo S."/>
            <person name="Simionati B."/>
            <person name="Conrad A."/>
            <person name="Hornischer K."/>
            <person name="Kauer G."/>
            <person name="Lohnert T.H."/>
            <person name="Nordsiek G."/>
            <person name="Reichelt J."/>
            <person name="Scharfe M."/>
            <person name="Schon O."/>
            <person name="Bargues M."/>
            <person name="Terol J."/>
            <person name="Climent J."/>
            <person name="Navarro P."/>
            <person name="Collado C."/>
            <person name="Perez-Perez A."/>
            <person name="Ottenwalder B."/>
            <person name="Duchemin D."/>
            <person name="Cooke R."/>
            <person name="Laudie M."/>
            <person name="Berger-Llauro C."/>
            <person name="Purnelle B."/>
            <person name="Masuy D."/>
            <person name="de Haan M."/>
            <person name="Maarse A.C."/>
            <person name="Alcaraz J.P."/>
            <person name="Cottet A."/>
            <person name="Casacuberta E."/>
            <person name="Monfort A."/>
            <person name="Argiriou A."/>
            <person name="flores M."/>
            <person name="Liguori R."/>
            <person name="Vitale D."/>
            <person name="Mannhaupt G."/>
            <person name="Haase D."/>
            <person name="Schoof H."/>
            <person name="Rudd S."/>
            <person name="Zaccaria P."/>
            <person name="Mewes H.W."/>
            <person name="Mayer K.F."/>
            <person name="Kaul S."/>
            <person name="Town C.D."/>
            <person name="Koo H.L."/>
            <person name="Tallon L.J."/>
            <person name="Jenkins J."/>
            <person name="Rooney T."/>
            <person name="Rizzo M."/>
            <person name="Walts A."/>
            <person name="Utterback T."/>
            <person name="Fujii C.Y."/>
            <person name="Shea T.P."/>
            <person name="Creasy T.H."/>
            <person name="Haas B."/>
            <person name="Maiti R."/>
            <person name="Wu D."/>
            <person name="Peterson J."/>
            <person name="Van Aken S."/>
            <person name="Pai G."/>
            <person name="Militscher J."/>
            <person name="Sellers P."/>
            <person name="Gill J.E."/>
            <person name="Feldblyum T.V."/>
            <person name="Preuss D."/>
            <person name="Lin X."/>
            <person name="Nierman W.C."/>
            <person name="Salzberg S.L."/>
            <person name="White O."/>
            <person name="Venter J.C."/>
            <person name="Fraser C.M."/>
            <person name="Kaneko T."/>
            <person name="Nakamura Y."/>
            <person name="Sato S."/>
            <person name="Kato T."/>
            <person name="Asamizu E."/>
            <person name="Sasamoto S."/>
            <person name="Kimura T."/>
            <person name="Idesawa K."/>
            <person name="Kawashima K."/>
            <person name="Kishida Y."/>
            <person name="Kiyokawa C."/>
            <person name="Kohara M."/>
            <person name="Matsumoto M."/>
            <person name="Matsuno A."/>
            <person name="Muraki A."/>
            <person name="Nakayama S."/>
            <person name="Nakazaki N."/>
            <person name="Shinpo S."/>
            <person name="Takeuchi C."/>
            <person name="Wada T."/>
            <person name="Watanabe A."/>
            <person name="Yamada M."/>
            <person name="Yasuda M."/>
            <person name="Tabata S."/>
        </authorList>
    </citation>
    <scope>NUCLEOTIDE SEQUENCE [LARGE SCALE GENOMIC DNA]</scope>
    <source>
        <strain>cv. Columbia</strain>
    </source>
</reference>
<protein>
    <submittedName>
        <fullName evidence="2">Uncharacterized protein T32A11_10</fullName>
    </submittedName>
</protein>
<dbReference type="CDD" id="cd04480">
    <property type="entry name" value="RPA1_DBD_A_like"/>
    <property type="match status" value="1"/>
</dbReference>
<accession>Q9M1N2</accession>
<evidence type="ECO:0000259" key="1">
    <source>
        <dbReference type="Pfam" id="PF02721"/>
    </source>
</evidence>
<evidence type="ECO:0000313" key="2">
    <source>
        <dbReference type="EMBL" id="CAB85967.1"/>
    </source>
</evidence>
<dbReference type="Gene3D" id="2.40.50.140">
    <property type="entry name" value="Nucleic acid-binding proteins"/>
    <property type="match status" value="1"/>
</dbReference>
<feature type="domain" description="Replication protein A 70 kDa DNA-binding subunit B/D first OB fold" evidence="1">
    <location>
        <begin position="4"/>
        <end position="105"/>
    </location>
</feature>
<reference evidence="2" key="2">
    <citation type="submission" date="2000-02" db="EMBL/GenBank/DDBJ databases">
        <authorList>
            <person name="Rieger M."/>
            <person name="Mueller-Auer S."/>
            <person name="Zipp M."/>
            <person name="Schaefer M."/>
            <person name="Mewes H.W."/>
            <person name="Rudd S."/>
            <person name="Lemcke K."/>
            <person name="Mayer K.F.X."/>
            <person name="Quetier F."/>
            <person name="Salanoubat M."/>
        </authorList>
    </citation>
    <scope>NUCLEOTIDE SEQUENCE</scope>
</reference>
<dbReference type="SUPFAM" id="SSF50249">
    <property type="entry name" value="Nucleic acid-binding proteins"/>
    <property type="match status" value="1"/>
</dbReference>
<gene>
    <name evidence="2" type="primary">T32A11_10</name>
</gene>
<organism evidence="2">
    <name type="scientific">Arabidopsis thaliana</name>
    <name type="common">Mouse-ear cress</name>
    <dbReference type="NCBI Taxonomy" id="3702"/>
    <lineage>
        <taxon>Eukaryota</taxon>
        <taxon>Viridiplantae</taxon>
        <taxon>Streptophyta</taxon>
        <taxon>Embryophyta</taxon>
        <taxon>Tracheophyta</taxon>
        <taxon>Spermatophyta</taxon>
        <taxon>Magnoliopsida</taxon>
        <taxon>eudicotyledons</taxon>
        <taxon>Gunneridae</taxon>
        <taxon>Pentapetalae</taxon>
        <taxon>rosids</taxon>
        <taxon>malvids</taxon>
        <taxon>Brassicales</taxon>
        <taxon>Brassicaceae</taxon>
        <taxon>Camelineae</taxon>
        <taxon>Arabidopsis</taxon>
    </lineage>
</organism>
<dbReference type="EMBL" id="AL138653">
    <property type="protein sequence ID" value="CAB85967.1"/>
    <property type="molecule type" value="Genomic_DNA"/>
</dbReference>
<dbReference type="InterPro" id="IPR003871">
    <property type="entry name" value="RFA1B/D_OB_1st"/>
</dbReference>
<dbReference type="Pfam" id="PF02721">
    <property type="entry name" value="DUF223"/>
    <property type="match status" value="1"/>
</dbReference>
<dbReference type="PIR" id="T47302">
    <property type="entry name" value="T47302"/>
</dbReference>